<feature type="domain" description="FYVE-type" evidence="6">
    <location>
        <begin position="4"/>
        <end position="67"/>
    </location>
</feature>
<feature type="region of interest" description="Disordered" evidence="5">
    <location>
        <begin position="188"/>
        <end position="248"/>
    </location>
</feature>
<proteinExistence type="predicted"/>
<keyword evidence="1" id="KW-0479">Metal-binding</keyword>
<feature type="compositionally biased region" description="Low complexity" evidence="5">
    <location>
        <begin position="367"/>
        <end position="382"/>
    </location>
</feature>
<dbReference type="InterPro" id="IPR017455">
    <property type="entry name" value="Znf_FYVE-rel"/>
</dbReference>
<evidence type="ECO:0000256" key="1">
    <source>
        <dbReference type="ARBA" id="ARBA00022723"/>
    </source>
</evidence>
<dbReference type="InterPro" id="IPR013083">
    <property type="entry name" value="Znf_RING/FYVE/PHD"/>
</dbReference>
<keyword evidence="2 4" id="KW-0863">Zinc-finger</keyword>
<feature type="compositionally biased region" description="Low complexity" evidence="5">
    <location>
        <begin position="87"/>
        <end position="98"/>
    </location>
</feature>
<dbReference type="CDD" id="cd00065">
    <property type="entry name" value="FYVE_like_SF"/>
    <property type="match status" value="1"/>
</dbReference>
<evidence type="ECO:0000256" key="3">
    <source>
        <dbReference type="ARBA" id="ARBA00022833"/>
    </source>
</evidence>
<protein>
    <submittedName>
        <fullName evidence="7">Unnamed protein product</fullName>
    </submittedName>
</protein>
<gene>
    <name evidence="7" type="ORF">Plil01_000696900</name>
</gene>
<name>A0A9W6TQF1_9STRA</name>
<feature type="region of interest" description="Disordered" evidence="5">
    <location>
        <begin position="360"/>
        <end position="387"/>
    </location>
</feature>
<sequence>MYSFDRSKTCDICDSKLKMLKTNQNCKICGKNVCDRCRMTKMIYPSRNTGNFPCSYFFCKPCLSDAKEKLYGRSATRVSFHSEDSSGRSGSNRSGSPRYARVPSTGRPELLMMSSSSDPTPAQRQRVPSHDQVGSATIPPYRGRGRPSSPRSSTSSYNSARATVSSDPSTSLYSTSLLNPGFSHINDNLTTSNGIQNMRAYQPPPSRPSGRSVENRAAATPPRFQRQTSDSLRRTPASRAYTNSRMPAQHAMVLPSSQASNGSRYIGNQSIDSTYDVEGSETYRGHGYISDNSDMSEESSDEGETQAAINRRRQPINIYDADEGSVIEINRASVSSSESSTEPEPVDVFEKDKLKYINSFRTNDTGAPSSASGATASSNSSSDQENLMERLLQINMAAEATYLMAKYNSNIQGNASR</sequence>
<feature type="region of interest" description="Disordered" evidence="5">
    <location>
        <begin position="77"/>
        <end position="171"/>
    </location>
</feature>
<feature type="region of interest" description="Disordered" evidence="5">
    <location>
        <begin position="289"/>
        <end position="316"/>
    </location>
</feature>
<evidence type="ECO:0000259" key="6">
    <source>
        <dbReference type="PROSITE" id="PS50178"/>
    </source>
</evidence>
<feature type="compositionally biased region" description="Acidic residues" evidence="5">
    <location>
        <begin position="294"/>
        <end position="304"/>
    </location>
</feature>
<dbReference type="InterPro" id="IPR011011">
    <property type="entry name" value="Znf_FYVE_PHD"/>
</dbReference>
<dbReference type="Proteomes" id="UP001165083">
    <property type="component" value="Unassembled WGS sequence"/>
</dbReference>
<dbReference type="PROSITE" id="PS50178">
    <property type="entry name" value="ZF_FYVE"/>
    <property type="match status" value="1"/>
</dbReference>
<evidence type="ECO:0000256" key="4">
    <source>
        <dbReference type="PROSITE-ProRule" id="PRU00091"/>
    </source>
</evidence>
<keyword evidence="8" id="KW-1185">Reference proteome</keyword>
<evidence type="ECO:0000313" key="8">
    <source>
        <dbReference type="Proteomes" id="UP001165083"/>
    </source>
</evidence>
<dbReference type="AlphaFoldDB" id="A0A9W6TQF1"/>
<accession>A0A9W6TQF1</accession>
<dbReference type="GO" id="GO:0008270">
    <property type="term" value="F:zinc ion binding"/>
    <property type="evidence" value="ECO:0007669"/>
    <property type="project" value="UniProtKB-KW"/>
</dbReference>
<feature type="compositionally biased region" description="Low complexity" evidence="5">
    <location>
        <begin position="139"/>
        <end position="171"/>
    </location>
</feature>
<dbReference type="SUPFAM" id="SSF57903">
    <property type="entry name" value="FYVE/PHD zinc finger"/>
    <property type="match status" value="1"/>
</dbReference>
<dbReference type="EMBL" id="BSXW01000320">
    <property type="protein sequence ID" value="GMF18579.1"/>
    <property type="molecule type" value="Genomic_DNA"/>
</dbReference>
<keyword evidence="3" id="KW-0862">Zinc</keyword>
<dbReference type="OrthoDB" id="110519at2759"/>
<dbReference type="Gene3D" id="3.30.40.10">
    <property type="entry name" value="Zinc/RING finger domain, C3HC4 (zinc finger)"/>
    <property type="match status" value="1"/>
</dbReference>
<feature type="compositionally biased region" description="Polar residues" evidence="5">
    <location>
        <begin position="113"/>
        <end position="123"/>
    </location>
</feature>
<evidence type="ECO:0000313" key="7">
    <source>
        <dbReference type="EMBL" id="GMF18579.1"/>
    </source>
</evidence>
<comment type="caution">
    <text evidence="7">The sequence shown here is derived from an EMBL/GenBank/DDBJ whole genome shotgun (WGS) entry which is preliminary data.</text>
</comment>
<evidence type="ECO:0000256" key="5">
    <source>
        <dbReference type="SAM" id="MobiDB-lite"/>
    </source>
</evidence>
<reference evidence="7" key="1">
    <citation type="submission" date="2023-04" db="EMBL/GenBank/DDBJ databases">
        <title>Phytophthora lilii NBRC 32176.</title>
        <authorList>
            <person name="Ichikawa N."/>
            <person name="Sato H."/>
            <person name="Tonouchi N."/>
        </authorList>
    </citation>
    <scope>NUCLEOTIDE SEQUENCE</scope>
    <source>
        <strain evidence="7">NBRC 32176</strain>
    </source>
</reference>
<evidence type="ECO:0000256" key="2">
    <source>
        <dbReference type="ARBA" id="ARBA00022771"/>
    </source>
</evidence>
<organism evidence="7 8">
    <name type="scientific">Phytophthora lilii</name>
    <dbReference type="NCBI Taxonomy" id="2077276"/>
    <lineage>
        <taxon>Eukaryota</taxon>
        <taxon>Sar</taxon>
        <taxon>Stramenopiles</taxon>
        <taxon>Oomycota</taxon>
        <taxon>Peronosporomycetes</taxon>
        <taxon>Peronosporales</taxon>
        <taxon>Peronosporaceae</taxon>
        <taxon>Phytophthora</taxon>
    </lineage>
</organism>